<sequence length="222" mass="25066">MGQALASVKRFVRNFDVEHRAMKYIEKSSKRAVAAPKHPGTPPIQLSHGQLEDLFSHNPELDRRVDKFDITSAPVKDGILPESVNYVKESKRRLPQKVYGQDPFPEPHIDFGFIVPDSVPKGRLTMRQAVNLIKAYQTKQSTIEELALSNNMDRRNVEAIVEHFMLFTVPSAQFWMPPSLLSDIAEKQNLLDQPVETTDSDEPLGGSIHEKRRSALLGLPSE</sequence>
<evidence type="ECO:0000256" key="1">
    <source>
        <dbReference type="SAM" id="MobiDB-lite"/>
    </source>
</evidence>
<gene>
    <name evidence="2" type="ORF">CRM22_000880</name>
</gene>
<evidence type="ECO:0000313" key="3">
    <source>
        <dbReference type="Proteomes" id="UP000308267"/>
    </source>
</evidence>
<dbReference type="PANTHER" id="PTHR13338:SF4">
    <property type="entry name" value="NADH DEHYDROGENASE [UBIQUINONE] 1 ALPHA SUBCOMPLEX ASSEMBLY FACTOR 4"/>
    <property type="match status" value="1"/>
</dbReference>
<feature type="region of interest" description="Disordered" evidence="1">
    <location>
        <begin position="193"/>
        <end position="222"/>
    </location>
</feature>
<dbReference type="PANTHER" id="PTHR13338">
    <property type="entry name" value="UPF0240 PROTEIN"/>
    <property type="match status" value="1"/>
</dbReference>
<dbReference type="EMBL" id="SJOL01001726">
    <property type="protein sequence ID" value="TGZ74531.1"/>
    <property type="molecule type" value="Genomic_DNA"/>
</dbReference>
<dbReference type="STRING" id="147828.A0A4S2MD32"/>
<dbReference type="GO" id="GO:0005739">
    <property type="term" value="C:mitochondrion"/>
    <property type="evidence" value="ECO:0007669"/>
    <property type="project" value="TreeGrafter"/>
</dbReference>
<reference evidence="2 3" key="1">
    <citation type="journal article" date="2019" name="BMC Genomics">
        <title>New insights from Opisthorchis felineus genome: update on genomics of the epidemiologically important liver flukes.</title>
        <authorList>
            <person name="Ershov N.I."/>
            <person name="Mordvinov V.A."/>
            <person name="Prokhortchouk E.B."/>
            <person name="Pakharukova M.Y."/>
            <person name="Gunbin K.V."/>
            <person name="Ustyantsev K."/>
            <person name="Genaev M.A."/>
            <person name="Blinov A.G."/>
            <person name="Mazur A."/>
            <person name="Boulygina E."/>
            <person name="Tsygankova S."/>
            <person name="Khrameeva E."/>
            <person name="Chekanov N."/>
            <person name="Fan G."/>
            <person name="Xiao A."/>
            <person name="Zhang H."/>
            <person name="Xu X."/>
            <person name="Yang H."/>
            <person name="Solovyev V."/>
            <person name="Lee S.M."/>
            <person name="Liu X."/>
            <person name="Afonnikov D.A."/>
            <person name="Skryabin K.G."/>
        </authorList>
    </citation>
    <scope>NUCLEOTIDE SEQUENCE [LARGE SCALE GENOMIC DNA]</scope>
    <source>
        <strain evidence="2">AK-0245</strain>
        <tissue evidence="2">Whole organism</tissue>
    </source>
</reference>
<accession>A0A4S2MD32</accession>
<protein>
    <recommendedName>
        <fullName evidence="4">NADH dehydrogenase [ubiquinone] 1 alpha subcomplex assembly factor 4</fullName>
    </recommendedName>
</protein>
<dbReference type="GO" id="GO:0032981">
    <property type="term" value="P:mitochondrial respiratory chain complex I assembly"/>
    <property type="evidence" value="ECO:0007669"/>
    <property type="project" value="InterPro"/>
</dbReference>
<dbReference type="OrthoDB" id="2434756at2759"/>
<dbReference type="InterPro" id="IPR009622">
    <property type="entry name" value="NDUFAF4"/>
</dbReference>
<evidence type="ECO:0008006" key="4">
    <source>
        <dbReference type="Google" id="ProtNLM"/>
    </source>
</evidence>
<comment type="caution">
    <text evidence="2">The sequence shown here is derived from an EMBL/GenBank/DDBJ whole genome shotgun (WGS) entry which is preliminary data.</text>
</comment>
<evidence type="ECO:0000313" key="2">
    <source>
        <dbReference type="EMBL" id="TGZ74531.1"/>
    </source>
</evidence>
<proteinExistence type="predicted"/>
<dbReference type="Proteomes" id="UP000308267">
    <property type="component" value="Unassembled WGS sequence"/>
</dbReference>
<name>A0A4S2MD32_OPIFE</name>
<dbReference type="Pfam" id="PF06784">
    <property type="entry name" value="UPF0240"/>
    <property type="match status" value="1"/>
</dbReference>
<keyword evidence="3" id="KW-1185">Reference proteome</keyword>
<dbReference type="AlphaFoldDB" id="A0A4S2MD32"/>
<organism evidence="2 3">
    <name type="scientific">Opisthorchis felineus</name>
    <dbReference type="NCBI Taxonomy" id="147828"/>
    <lineage>
        <taxon>Eukaryota</taxon>
        <taxon>Metazoa</taxon>
        <taxon>Spiralia</taxon>
        <taxon>Lophotrochozoa</taxon>
        <taxon>Platyhelminthes</taxon>
        <taxon>Trematoda</taxon>
        <taxon>Digenea</taxon>
        <taxon>Opisthorchiida</taxon>
        <taxon>Opisthorchiata</taxon>
        <taxon>Opisthorchiidae</taxon>
        <taxon>Opisthorchis</taxon>
    </lineage>
</organism>